<dbReference type="AlphaFoldDB" id="A0AAN8XKV3"/>
<organism evidence="1 2">
    <name type="scientific">Halocaridina rubra</name>
    <name type="common">Hawaiian red shrimp</name>
    <dbReference type="NCBI Taxonomy" id="373956"/>
    <lineage>
        <taxon>Eukaryota</taxon>
        <taxon>Metazoa</taxon>
        <taxon>Ecdysozoa</taxon>
        <taxon>Arthropoda</taxon>
        <taxon>Crustacea</taxon>
        <taxon>Multicrustacea</taxon>
        <taxon>Malacostraca</taxon>
        <taxon>Eumalacostraca</taxon>
        <taxon>Eucarida</taxon>
        <taxon>Decapoda</taxon>
        <taxon>Pleocyemata</taxon>
        <taxon>Caridea</taxon>
        <taxon>Atyoidea</taxon>
        <taxon>Atyidae</taxon>
        <taxon>Halocaridina</taxon>
    </lineage>
</organism>
<reference evidence="1 2" key="1">
    <citation type="submission" date="2023-11" db="EMBL/GenBank/DDBJ databases">
        <title>Halocaridina rubra genome assembly.</title>
        <authorList>
            <person name="Smith C."/>
        </authorList>
    </citation>
    <scope>NUCLEOTIDE SEQUENCE [LARGE SCALE GENOMIC DNA]</scope>
    <source>
        <strain evidence="1">EP-1</strain>
        <tissue evidence="1">Whole</tissue>
    </source>
</reference>
<accession>A0AAN8XKV3</accession>
<sequence length="82" mass="9706">EDAQLAARYKAWRSVVRVQRWWRTIKGRHGQGNAKTINNFHAKSWLQDLQMIHEEAVVLPVFQFLHPSRCHECQKVPHHAAR</sequence>
<evidence type="ECO:0000313" key="2">
    <source>
        <dbReference type="Proteomes" id="UP001381693"/>
    </source>
</evidence>
<name>A0AAN8XKV3_HALRR</name>
<feature type="non-terminal residue" evidence="1">
    <location>
        <position position="1"/>
    </location>
</feature>
<proteinExistence type="predicted"/>
<evidence type="ECO:0000313" key="1">
    <source>
        <dbReference type="EMBL" id="KAK7080390.1"/>
    </source>
</evidence>
<dbReference type="Proteomes" id="UP001381693">
    <property type="component" value="Unassembled WGS sequence"/>
</dbReference>
<gene>
    <name evidence="1" type="ORF">SK128_001655</name>
</gene>
<protein>
    <submittedName>
        <fullName evidence="1">Uncharacterized protein</fullName>
    </submittedName>
</protein>
<comment type="caution">
    <text evidence="1">The sequence shown here is derived from an EMBL/GenBank/DDBJ whole genome shotgun (WGS) entry which is preliminary data.</text>
</comment>
<dbReference type="EMBL" id="JAXCGZ010005955">
    <property type="protein sequence ID" value="KAK7080390.1"/>
    <property type="molecule type" value="Genomic_DNA"/>
</dbReference>
<keyword evidence="2" id="KW-1185">Reference proteome</keyword>